<dbReference type="EMBL" id="CP016793">
    <property type="protein sequence ID" value="ANZ40820.1"/>
    <property type="molecule type" value="Genomic_DNA"/>
</dbReference>
<feature type="transmembrane region" description="Helical" evidence="8">
    <location>
        <begin position="152"/>
        <end position="175"/>
    </location>
</feature>
<gene>
    <name evidence="9" type="ORF">BBK82_37380</name>
</gene>
<keyword evidence="6 8" id="KW-0472">Membrane</keyword>
<dbReference type="InterPro" id="IPR018584">
    <property type="entry name" value="GT87"/>
</dbReference>
<reference evidence="9 10" key="1">
    <citation type="submission" date="2016-07" db="EMBL/GenBank/DDBJ databases">
        <title>Complete genome sequence of the Lentzea guizhouensis DHS C013.</title>
        <authorList>
            <person name="Cao C."/>
        </authorList>
    </citation>
    <scope>NUCLEOTIDE SEQUENCE [LARGE SCALE GENOMIC DNA]</scope>
    <source>
        <strain evidence="9 10">DHS C013</strain>
    </source>
</reference>
<evidence type="ECO:0000256" key="8">
    <source>
        <dbReference type="SAM" id="Phobius"/>
    </source>
</evidence>
<feature type="transmembrane region" description="Helical" evidence="8">
    <location>
        <begin position="329"/>
        <end position="347"/>
    </location>
</feature>
<dbReference type="STRING" id="1586287.BBK82_37380"/>
<keyword evidence="2" id="KW-1003">Cell membrane</keyword>
<keyword evidence="4 8" id="KW-0812">Transmembrane</keyword>
<sequence>MLTSRSAPALLAGAFVLFGLIAWVLRLPLGLDSAVYRSGALAVLTGEPLYERLAATPDWAVDLPFTYPPIAAVLFTPLAVLPTQSAWAVFAVSAALGVGAVLRWTTGRAASPLLFVVAFSLEPVWRTVGYGQINVLLMAVVVFAVLRPSRFSGVLVGVAAAVKLTPLIFVLHLLVTGRTKDAGRALATFGGLQLLGFLLLPGDSVRYWGSAVFHGNNATGNGWYTNQSISGAVQRLTGGAGWAPVLVAVLGGCCVTAAAVLARRAHLRGEALGALLVTAFCGVLVSPISWTHHWVWVVPLVALLGRSPVLVPVWAGFAAWPMLAPSGNVVVDNLYVLAALAGGVVAWRRTRPDRAVRSAIAGDLPGRWG</sequence>
<keyword evidence="10" id="KW-1185">Reference proteome</keyword>
<organism evidence="9 10">
    <name type="scientific">Lentzea guizhouensis</name>
    <dbReference type="NCBI Taxonomy" id="1586287"/>
    <lineage>
        <taxon>Bacteria</taxon>
        <taxon>Bacillati</taxon>
        <taxon>Actinomycetota</taxon>
        <taxon>Actinomycetes</taxon>
        <taxon>Pseudonocardiales</taxon>
        <taxon>Pseudonocardiaceae</taxon>
        <taxon>Lentzea</taxon>
    </lineage>
</organism>
<dbReference type="Pfam" id="PF09594">
    <property type="entry name" value="GT87"/>
    <property type="match status" value="1"/>
</dbReference>
<comment type="subcellular location">
    <subcellularLocation>
        <location evidence="1">Cell membrane</location>
        <topology evidence="1">Multi-pass membrane protein</topology>
    </subcellularLocation>
</comment>
<dbReference type="AlphaFoldDB" id="A0A1B2HSU9"/>
<evidence type="ECO:0000256" key="2">
    <source>
        <dbReference type="ARBA" id="ARBA00022475"/>
    </source>
</evidence>
<evidence type="ECO:0000256" key="3">
    <source>
        <dbReference type="ARBA" id="ARBA00022679"/>
    </source>
</evidence>
<feature type="transmembrane region" description="Helical" evidence="8">
    <location>
        <begin position="242"/>
        <end position="262"/>
    </location>
</feature>
<feature type="transmembrane region" description="Helical" evidence="8">
    <location>
        <begin position="271"/>
        <end position="290"/>
    </location>
</feature>
<protein>
    <recommendedName>
        <fullName evidence="11">Alpha-1,2-mannosyltransferase</fullName>
    </recommendedName>
</protein>
<comment type="similarity">
    <text evidence="7">Belongs to the glycosyltransferase 87 family.</text>
</comment>
<evidence type="ECO:0000256" key="4">
    <source>
        <dbReference type="ARBA" id="ARBA00022692"/>
    </source>
</evidence>
<dbReference type="Proteomes" id="UP000093053">
    <property type="component" value="Chromosome"/>
</dbReference>
<dbReference type="RefSeq" id="WP_065919157.1">
    <property type="nucleotide sequence ID" value="NZ_CP016793.1"/>
</dbReference>
<dbReference type="KEGG" id="led:BBK82_37380"/>
<keyword evidence="5 8" id="KW-1133">Transmembrane helix</keyword>
<dbReference type="GO" id="GO:0005886">
    <property type="term" value="C:plasma membrane"/>
    <property type="evidence" value="ECO:0007669"/>
    <property type="project" value="UniProtKB-SubCell"/>
</dbReference>
<evidence type="ECO:0000256" key="7">
    <source>
        <dbReference type="ARBA" id="ARBA00024033"/>
    </source>
</evidence>
<keyword evidence="3" id="KW-0808">Transferase</keyword>
<dbReference type="GO" id="GO:0016758">
    <property type="term" value="F:hexosyltransferase activity"/>
    <property type="evidence" value="ECO:0007669"/>
    <property type="project" value="InterPro"/>
</dbReference>
<evidence type="ECO:0008006" key="11">
    <source>
        <dbReference type="Google" id="ProtNLM"/>
    </source>
</evidence>
<evidence type="ECO:0000256" key="1">
    <source>
        <dbReference type="ARBA" id="ARBA00004651"/>
    </source>
</evidence>
<evidence type="ECO:0000256" key="6">
    <source>
        <dbReference type="ARBA" id="ARBA00023136"/>
    </source>
</evidence>
<evidence type="ECO:0000256" key="5">
    <source>
        <dbReference type="ARBA" id="ARBA00022989"/>
    </source>
</evidence>
<dbReference type="OrthoDB" id="9774600at2"/>
<name>A0A1B2HSU9_9PSEU</name>
<evidence type="ECO:0000313" key="10">
    <source>
        <dbReference type="Proteomes" id="UP000093053"/>
    </source>
</evidence>
<evidence type="ECO:0000313" key="9">
    <source>
        <dbReference type="EMBL" id="ANZ40820.1"/>
    </source>
</evidence>
<feature type="transmembrane region" description="Helical" evidence="8">
    <location>
        <begin position="127"/>
        <end position="146"/>
    </location>
</feature>
<proteinExistence type="inferred from homology"/>
<accession>A0A1B2HSU9</accession>
<feature type="transmembrane region" description="Helical" evidence="8">
    <location>
        <begin position="86"/>
        <end position="106"/>
    </location>
</feature>